<accession>A0ABM7YQM5</accession>
<dbReference type="PANTHER" id="PTHR45947">
    <property type="entry name" value="SULFOQUINOVOSYL TRANSFERASE SQD2"/>
    <property type="match status" value="1"/>
</dbReference>
<dbReference type="Proteomes" id="UP001057498">
    <property type="component" value="Chromosome"/>
</dbReference>
<sequence length="448" mass="48113">MDHASATLDTRDAALNATLDELLRAHRMDFEGSTAPGELADTDPVPLEDDSLLASPPATPAVRPERPMPMSGSAGRVVHCVGRLDSDEAHGLLWPTVLALSDAGVRQCVVLLHPADAEHARLLLPRSVPLVLAAPNGVLLRWRRLAHERIATELRTEPVLAVHLHGHAGAFAGLRAMEDAGTQAPVFFHTPQHPGSGWPWRVLTDWVSRLAQGRAPADAPPAYLVQPGRVDPLSTPARLRDEVLAQPVGDDFFRVTRTAGEQPLIVTRGRADDVAFAAGYAQIAVLLAGSAPSMQFAWLGDADEAVQAVLKAAQVQVLPCRDAHERADQLARAWLYVAPEGDSLDARGVIEAMATGLPCVARPGPVCGELVIDQLSGFVCPRNEDLLQGIARLVDAPQLRRSMGHAARERALQRYSRHRFQASMLLAHGLSPAYAPRPVAPPLLTAYA</sequence>
<feature type="domain" description="Glycosyl transferase family 1" evidence="2">
    <location>
        <begin position="306"/>
        <end position="410"/>
    </location>
</feature>
<dbReference type="SUPFAM" id="SSF53756">
    <property type="entry name" value="UDP-Glycosyltransferase/glycogen phosphorylase"/>
    <property type="match status" value="1"/>
</dbReference>
<name>A0ABM7YQM5_9BURK</name>
<dbReference type="RefSeq" id="WP_251970094.1">
    <property type="nucleotide sequence ID" value="NZ_AP025730.1"/>
</dbReference>
<reference evidence="3" key="1">
    <citation type="submission" date="2022-04" db="EMBL/GenBank/DDBJ databases">
        <title>Whole genome sequence of Sphaerotilus sp. FB-5.</title>
        <authorList>
            <person name="Takeda M."/>
            <person name="Narihara S."/>
            <person name="Akimoto M."/>
            <person name="Akimoto R."/>
            <person name="Nishiyashiki S."/>
            <person name="Murakami T."/>
        </authorList>
    </citation>
    <scope>NUCLEOTIDE SEQUENCE</scope>
    <source>
        <strain evidence="3">FB-5</strain>
    </source>
</reference>
<protein>
    <recommendedName>
        <fullName evidence="2">Glycosyl transferase family 1 domain-containing protein</fullName>
    </recommendedName>
</protein>
<evidence type="ECO:0000313" key="4">
    <source>
        <dbReference type="Proteomes" id="UP001057498"/>
    </source>
</evidence>
<keyword evidence="4" id="KW-1185">Reference proteome</keyword>
<dbReference type="Gene3D" id="3.40.50.2000">
    <property type="entry name" value="Glycogen Phosphorylase B"/>
    <property type="match status" value="2"/>
</dbReference>
<organism evidence="3 4">
    <name type="scientific">Sphaerotilus microaerophilus</name>
    <dbReference type="NCBI Taxonomy" id="2914710"/>
    <lineage>
        <taxon>Bacteria</taxon>
        <taxon>Pseudomonadati</taxon>
        <taxon>Pseudomonadota</taxon>
        <taxon>Betaproteobacteria</taxon>
        <taxon>Burkholderiales</taxon>
        <taxon>Sphaerotilaceae</taxon>
        <taxon>Sphaerotilus</taxon>
    </lineage>
</organism>
<dbReference type="InterPro" id="IPR001296">
    <property type="entry name" value="Glyco_trans_1"/>
</dbReference>
<dbReference type="EMBL" id="AP025730">
    <property type="protein sequence ID" value="BDI06853.1"/>
    <property type="molecule type" value="Genomic_DNA"/>
</dbReference>
<feature type="region of interest" description="Disordered" evidence="1">
    <location>
        <begin position="32"/>
        <end position="71"/>
    </location>
</feature>
<evidence type="ECO:0000256" key="1">
    <source>
        <dbReference type="SAM" id="MobiDB-lite"/>
    </source>
</evidence>
<evidence type="ECO:0000259" key="2">
    <source>
        <dbReference type="Pfam" id="PF00534"/>
    </source>
</evidence>
<evidence type="ECO:0000313" key="3">
    <source>
        <dbReference type="EMBL" id="BDI06853.1"/>
    </source>
</evidence>
<dbReference type="PANTHER" id="PTHR45947:SF3">
    <property type="entry name" value="SULFOQUINOVOSYL TRANSFERASE SQD2"/>
    <property type="match status" value="1"/>
</dbReference>
<dbReference type="Pfam" id="PF00534">
    <property type="entry name" value="Glycos_transf_1"/>
    <property type="match status" value="1"/>
</dbReference>
<dbReference type="InterPro" id="IPR050194">
    <property type="entry name" value="Glycosyltransferase_grp1"/>
</dbReference>
<gene>
    <name evidence="3" type="ORF">CATMQ487_38230</name>
</gene>
<proteinExistence type="predicted"/>